<accession>A0ABD1IGI0</accession>
<protein>
    <submittedName>
        <fullName evidence="6">Zeaxanthin epoxidase</fullName>
        <ecNumber evidence="6">1.14.15.21</ecNumber>
    </submittedName>
</protein>
<dbReference type="SUPFAM" id="SSF49879">
    <property type="entry name" value="SMAD/FHA domain"/>
    <property type="match status" value="1"/>
</dbReference>
<keyword evidence="2" id="KW-0285">Flavoprotein</keyword>
<dbReference type="InterPro" id="IPR000253">
    <property type="entry name" value="FHA_dom"/>
</dbReference>
<dbReference type="Gene3D" id="2.60.200.20">
    <property type="match status" value="1"/>
</dbReference>
<evidence type="ECO:0000313" key="7">
    <source>
        <dbReference type="Proteomes" id="UP001567538"/>
    </source>
</evidence>
<keyword evidence="4 6" id="KW-0560">Oxidoreductase</keyword>
<dbReference type="AlphaFoldDB" id="A0ABD1IGI0"/>
<keyword evidence="7" id="KW-1185">Reference proteome</keyword>
<dbReference type="PANTHER" id="PTHR46496">
    <property type="match status" value="1"/>
</dbReference>
<dbReference type="PANTHER" id="PTHR46496:SF1">
    <property type="entry name" value="ZEAXANTHIN EPOXIDASE, CHLOROPLASTIC"/>
    <property type="match status" value="1"/>
</dbReference>
<evidence type="ECO:0000256" key="4">
    <source>
        <dbReference type="ARBA" id="ARBA00023002"/>
    </source>
</evidence>
<dbReference type="InterPro" id="IPR008984">
    <property type="entry name" value="SMAD_FHA_dom_sf"/>
</dbReference>
<sequence>MMMIEYVMPLMLSWVTCGNGSKLEGRTLQCRLSDRASDQLREWFTYDDTLEKAMDADWFLCPVGDANVAHNMIFLSRDENKPCLIGSVPLLDSPGESITIASQQVSKIHYRINYVDGAFFLTNTRSDYGTWITDNKGKRRRLFPNSRAHFHRGYVIEFGADKRALFGVKMMEIQAMKMSKKDEIELGNDDDFSTY</sequence>
<feature type="domain" description="FHA" evidence="5">
    <location>
        <begin position="73"/>
        <end position="137"/>
    </location>
</feature>
<evidence type="ECO:0000256" key="2">
    <source>
        <dbReference type="ARBA" id="ARBA00022630"/>
    </source>
</evidence>
<dbReference type="Proteomes" id="UP001567538">
    <property type="component" value="Unassembled WGS sequence"/>
</dbReference>
<organism evidence="6 7">
    <name type="scientific">Salvia divinorum</name>
    <name type="common">Maria pastora</name>
    <name type="synonym">Diviner's sage</name>
    <dbReference type="NCBI Taxonomy" id="28513"/>
    <lineage>
        <taxon>Eukaryota</taxon>
        <taxon>Viridiplantae</taxon>
        <taxon>Streptophyta</taxon>
        <taxon>Embryophyta</taxon>
        <taxon>Tracheophyta</taxon>
        <taxon>Spermatophyta</taxon>
        <taxon>Magnoliopsida</taxon>
        <taxon>eudicotyledons</taxon>
        <taxon>Gunneridae</taxon>
        <taxon>Pentapetalae</taxon>
        <taxon>asterids</taxon>
        <taxon>lamiids</taxon>
        <taxon>Lamiales</taxon>
        <taxon>Lamiaceae</taxon>
        <taxon>Nepetoideae</taxon>
        <taxon>Mentheae</taxon>
        <taxon>Salviinae</taxon>
        <taxon>Salvia</taxon>
        <taxon>Salvia subgen. Calosphace</taxon>
    </lineage>
</organism>
<name>A0ABD1IGI0_SALDI</name>
<evidence type="ECO:0000259" key="5">
    <source>
        <dbReference type="PROSITE" id="PS50006"/>
    </source>
</evidence>
<comment type="caution">
    <text evidence="6">The sequence shown here is derived from an EMBL/GenBank/DDBJ whole genome shotgun (WGS) entry which is preliminary data.</text>
</comment>
<keyword evidence="3" id="KW-0274">FAD</keyword>
<evidence type="ECO:0000256" key="3">
    <source>
        <dbReference type="ARBA" id="ARBA00022827"/>
    </source>
</evidence>
<dbReference type="CDD" id="cd22702">
    <property type="entry name" value="FHA_ZEP-like"/>
    <property type="match status" value="1"/>
</dbReference>
<comment type="cofactor">
    <cofactor evidence="1">
        <name>FAD</name>
        <dbReference type="ChEBI" id="CHEBI:57692"/>
    </cofactor>
</comment>
<evidence type="ECO:0000256" key="1">
    <source>
        <dbReference type="ARBA" id="ARBA00001974"/>
    </source>
</evidence>
<dbReference type="PROSITE" id="PS50006">
    <property type="entry name" value="FHA_DOMAIN"/>
    <property type="match status" value="1"/>
</dbReference>
<dbReference type="Pfam" id="PF00498">
    <property type="entry name" value="FHA"/>
    <property type="match status" value="1"/>
</dbReference>
<dbReference type="EC" id="1.14.15.21" evidence="6"/>
<dbReference type="EMBL" id="JBEAFC010000002">
    <property type="protein sequence ID" value="KAL1567810.1"/>
    <property type="molecule type" value="Genomic_DNA"/>
</dbReference>
<reference evidence="6 7" key="1">
    <citation type="submission" date="2024-06" db="EMBL/GenBank/DDBJ databases">
        <title>A chromosome level genome sequence of Diviner's sage (Salvia divinorum).</title>
        <authorList>
            <person name="Ford S.A."/>
            <person name="Ro D.-K."/>
            <person name="Ness R.W."/>
            <person name="Phillips M.A."/>
        </authorList>
    </citation>
    <scope>NUCLEOTIDE SEQUENCE [LARGE SCALE GENOMIC DNA]</scope>
    <source>
        <strain evidence="6">SAF-2024a</strain>
        <tissue evidence="6">Leaf</tissue>
    </source>
</reference>
<gene>
    <name evidence="6" type="ORF">AAHA92_03247</name>
</gene>
<evidence type="ECO:0000313" key="6">
    <source>
        <dbReference type="EMBL" id="KAL1567810.1"/>
    </source>
</evidence>
<proteinExistence type="predicted"/>
<dbReference type="GO" id="GO:0052662">
    <property type="term" value="F:zeaxanthin epoxidase activity"/>
    <property type="evidence" value="ECO:0007669"/>
    <property type="project" value="UniProtKB-EC"/>
</dbReference>